<dbReference type="PANTHER" id="PTHR33221:SF15">
    <property type="entry name" value="HTH-TYPE TRANSCRIPTIONAL REGULATOR YWGB-RELATED"/>
    <property type="match status" value="1"/>
</dbReference>
<sequence>MPSDSRLSRMLHVLLHMARHPGPMTSDTIARMLGTNPVVIRRTMAGLRDAGYVRSGKGHGGGWAIAADLEKVSLLDVHRAVGGPRLFAIGNEHANPDCAVEKVVNAALEDALAEAEALLLARLGSVSLAELARSFDARCDAHANQEGEVGPARPRPDPAAAPADAGAEGDAGRTGAE</sequence>
<dbReference type="SUPFAM" id="SSF46785">
    <property type="entry name" value="Winged helix' DNA-binding domain"/>
    <property type="match status" value="1"/>
</dbReference>
<comment type="caution">
    <text evidence="2">The sequence shown here is derived from an EMBL/GenBank/DDBJ whole genome shotgun (WGS) entry which is preliminary data.</text>
</comment>
<feature type="compositionally biased region" description="Low complexity" evidence="1">
    <location>
        <begin position="158"/>
        <end position="177"/>
    </location>
</feature>
<dbReference type="RefSeq" id="WP_132884139.1">
    <property type="nucleotide sequence ID" value="NZ_JBBGZA010000001.1"/>
</dbReference>
<dbReference type="InterPro" id="IPR036390">
    <property type="entry name" value="WH_DNA-bd_sf"/>
</dbReference>
<evidence type="ECO:0000313" key="2">
    <source>
        <dbReference type="EMBL" id="MEJ5095434.1"/>
    </source>
</evidence>
<gene>
    <name evidence="2" type="ORF">WH159_12905</name>
</gene>
<name>A0ABU8Q7F9_9SPHN</name>
<protein>
    <submittedName>
        <fullName evidence="2">Rrf2 family transcriptional regulator</fullName>
    </submittedName>
</protein>
<evidence type="ECO:0000313" key="3">
    <source>
        <dbReference type="Proteomes" id="UP001380365"/>
    </source>
</evidence>
<dbReference type="Gene3D" id="1.10.10.10">
    <property type="entry name" value="Winged helix-like DNA-binding domain superfamily/Winged helix DNA-binding domain"/>
    <property type="match status" value="1"/>
</dbReference>
<dbReference type="Pfam" id="PF02082">
    <property type="entry name" value="Rrf2"/>
    <property type="match status" value="1"/>
</dbReference>
<reference evidence="2 3" key="1">
    <citation type="submission" date="2023-12" db="EMBL/GenBank/DDBJ databases">
        <title>Gut-associated functions are favored during microbiome assembly across C. elegans life.</title>
        <authorList>
            <person name="Zimmermann J."/>
        </authorList>
    </citation>
    <scope>NUCLEOTIDE SEQUENCE [LARGE SCALE GENOMIC DNA]</scope>
    <source>
        <strain evidence="2 3">JUb134</strain>
    </source>
</reference>
<feature type="region of interest" description="Disordered" evidence="1">
    <location>
        <begin position="142"/>
        <end position="177"/>
    </location>
</feature>
<organism evidence="2 3">
    <name type="scientific">Sphingomonas molluscorum</name>
    <dbReference type="NCBI Taxonomy" id="418184"/>
    <lineage>
        <taxon>Bacteria</taxon>
        <taxon>Pseudomonadati</taxon>
        <taxon>Pseudomonadota</taxon>
        <taxon>Alphaproteobacteria</taxon>
        <taxon>Sphingomonadales</taxon>
        <taxon>Sphingomonadaceae</taxon>
        <taxon>Sphingomonas</taxon>
    </lineage>
</organism>
<dbReference type="InterPro" id="IPR000944">
    <property type="entry name" value="Tscrpt_reg_Rrf2"/>
</dbReference>
<evidence type="ECO:0000256" key="1">
    <source>
        <dbReference type="SAM" id="MobiDB-lite"/>
    </source>
</evidence>
<keyword evidence="3" id="KW-1185">Reference proteome</keyword>
<dbReference type="Proteomes" id="UP001380365">
    <property type="component" value="Unassembled WGS sequence"/>
</dbReference>
<proteinExistence type="predicted"/>
<dbReference type="PANTHER" id="PTHR33221">
    <property type="entry name" value="WINGED HELIX-TURN-HELIX TRANSCRIPTIONAL REGULATOR, RRF2 FAMILY"/>
    <property type="match status" value="1"/>
</dbReference>
<dbReference type="EMBL" id="JBBGZA010000001">
    <property type="protein sequence ID" value="MEJ5095434.1"/>
    <property type="molecule type" value="Genomic_DNA"/>
</dbReference>
<dbReference type="PROSITE" id="PS51197">
    <property type="entry name" value="HTH_RRF2_2"/>
    <property type="match status" value="1"/>
</dbReference>
<accession>A0ABU8Q7F9</accession>
<dbReference type="InterPro" id="IPR036388">
    <property type="entry name" value="WH-like_DNA-bd_sf"/>
</dbReference>